<dbReference type="GO" id="GO:0016791">
    <property type="term" value="F:phosphatase activity"/>
    <property type="evidence" value="ECO:0007669"/>
    <property type="project" value="TreeGrafter"/>
</dbReference>
<dbReference type="PANTHER" id="PTHR43156">
    <property type="entry name" value="STAGE II SPORULATION PROTEIN E-RELATED"/>
    <property type="match status" value="1"/>
</dbReference>
<dbReference type="CDD" id="cd07043">
    <property type="entry name" value="STAS_anti-anti-sigma_factors"/>
    <property type="match status" value="1"/>
</dbReference>
<keyword evidence="9" id="KW-1185">Reference proteome</keyword>
<dbReference type="SMART" id="SM00331">
    <property type="entry name" value="PP2C_SIG"/>
    <property type="match status" value="1"/>
</dbReference>
<dbReference type="CDD" id="cd16936">
    <property type="entry name" value="HATPase_RsbW-like"/>
    <property type="match status" value="1"/>
</dbReference>
<comment type="subcellular location">
    <subcellularLocation>
        <location evidence="1">Membrane</location>
    </subcellularLocation>
</comment>
<feature type="domain" description="STAS" evidence="6">
    <location>
        <begin position="808"/>
        <end position="920"/>
    </location>
</feature>
<dbReference type="Pfam" id="PF22673">
    <property type="entry name" value="MCP-like_PDC_1"/>
    <property type="match status" value="1"/>
</dbReference>
<dbReference type="Gene3D" id="6.10.340.10">
    <property type="match status" value="1"/>
</dbReference>
<evidence type="ECO:0000256" key="5">
    <source>
        <dbReference type="ARBA" id="ARBA00022801"/>
    </source>
</evidence>
<name>A0A4Z0M001_9GAMM</name>
<dbReference type="Gene3D" id="3.60.40.10">
    <property type="entry name" value="PPM-type phosphatase domain"/>
    <property type="match status" value="1"/>
</dbReference>
<dbReference type="InterPro" id="IPR036457">
    <property type="entry name" value="PPM-type-like_dom_sf"/>
</dbReference>
<dbReference type="Pfam" id="PF01740">
    <property type="entry name" value="STAS"/>
    <property type="match status" value="1"/>
</dbReference>
<dbReference type="SUPFAM" id="SSF158472">
    <property type="entry name" value="HAMP domain-like"/>
    <property type="match status" value="1"/>
</dbReference>
<proteinExistence type="predicted"/>
<dbReference type="InterPro" id="IPR003594">
    <property type="entry name" value="HATPase_dom"/>
</dbReference>
<dbReference type="CDD" id="cd06225">
    <property type="entry name" value="HAMP"/>
    <property type="match status" value="1"/>
</dbReference>
<dbReference type="PANTHER" id="PTHR43156:SF2">
    <property type="entry name" value="STAGE II SPORULATION PROTEIN E"/>
    <property type="match status" value="1"/>
</dbReference>
<evidence type="ECO:0000256" key="4">
    <source>
        <dbReference type="ARBA" id="ARBA00022777"/>
    </source>
</evidence>
<dbReference type="SUPFAM" id="SSF81606">
    <property type="entry name" value="PP2C-like"/>
    <property type="match status" value="1"/>
</dbReference>
<dbReference type="OrthoDB" id="9811749at2"/>
<dbReference type="InterPro" id="IPR002645">
    <property type="entry name" value="STAS_dom"/>
</dbReference>
<feature type="domain" description="HAMP" evidence="7">
    <location>
        <begin position="329"/>
        <end position="382"/>
    </location>
</feature>
<dbReference type="AlphaFoldDB" id="A0A4Z0M001"/>
<dbReference type="Pfam" id="PF13581">
    <property type="entry name" value="HATPase_c_2"/>
    <property type="match status" value="1"/>
</dbReference>
<reference evidence="8 9" key="1">
    <citation type="submission" date="2019-04" db="EMBL/GenBank/DDBJ databases">
        <title>Taxonomy of novel Haliea sp. from mangrove soil of West Coast of India.</title>
        <authorList>
            <person name="Verma A."/>
            <person name="Kumar P."/>
            <person name="Krishnamurthi S."/>
        </authorList>
    </citation>
    <scope>NUCLEOTIDE SEQUENCE [LARGE SCALE GENOMIC DNA]</scope>
    <source>
        <strain evidence="8 9">SAOS-164</strain>
    </source>
</reference>
<dbReference type="CDD" id="cd12913">
    <property type="entry name" value="PDC1_MCP_like"/>
    <property type="match status" value="1"/>
</dbReference>
<dbReference type="InterPro" id="IPR036513">
    <property type="entry name" value="STAS_dom_sf"/>
</dbReference>
<keyword evidence="2" id="KW-0597">Phosphoprotein</keyword>
<dbReference type="Gene3D" id="3.30.750.24">
    <property type="entry name" value="STAS domain"/>
    <property type="match status" value="1"/>
</dbReference>
<dbReference type="PROSITE" id="PS50885">
    <property type="entry name" value="HAMP"/>
    <property type="match status" value="1"/>
</dbReference>
<dbReference type="Pfam" id="PF00672">
    <property type="entry name" value="HAMP"/>
    <property type="match status" value="1"/>
</dbReference>
<sequence length="929" mass="100571">MNSIGTRLIVLLTICAALIVGAGMALDYRYTREEILQRVVSQSTGEAAAVVSDLENWLSGVEGATRFLGQLIARQQYSRDDLRAMLREVVANNPEIYGAAIALNPLTSEDGDAFAPYFFRDYDFISYADLSSAEADYANQDWYRIPAQSGEARWSEPYFDSGGGETDMTTFSAPVYRADESGAQQLYAVVTADVRLEDLQTVLRQLHQGDNSYSLLLSREGVLMSTRTQANVMRHYSEVAGKGLDDPAWGALFGRALDGEAVSADMPCPERDGQCTLRMGRLETTGWPIGLVYDQAEVLAPLHAYEVKTATISGATLLLMALALGFITSRQTRPLRELTLAAEHMGRGEMDYPLPRARGKDEVARLVGAFTRMNSDLRTYIDDLAESTASRSRLEGELAAAREIQMSMLPGGGEARCDEGRASLWARLEPARMVGGDLYTWHRDGSQLWFAIGDVSDKGVPAALFMARAISLLQQLAGSVHGPEQALAALNDMLEQDNPSCMFVTAFLGVLDTETGMLRFASAGHPAPSLLRGDSARSLRPASGPALGLARGVHFSANSLQLEAGDALALYTDGIEEAFDSDDNMFGVERFNQVLATCAGQPLAEAGGQLLAAVSEHAGAAPQHDDITLLLLRYCPASECAFTPGQGLTGRVLAWLEPTLTAWKVCGDVKGETKLIAEEMATNIDHHGGLEKGEKIAMRLVHAGDRLALEARDPGRPFDPLRQAVRAPLAAGIDAAPVGGLGVHLIEKLSDGQRYRRENGHNLLRVEKRLSRADLPPRAFQAATEQAVAEQAVAEKAPVGDQAMKLTTTVTTDEASSVARVALDGALNTDTAPNFEQRLQAVIDEGYQLTILDMRDLDYISSAGLRVIFKAAKLTHAGGRTLAAANRKPHIEKVFEILKALPDMAVFANEQELDDYLAHMQAKTREDNA</sequence>
<organism evidence="8 9">
    <name type="scientific">Mangrovimicrobium sediminis</name>
    <dbReference type="NCBI Taxonomy" id="2562682"/>
    <lineage>
        <taxon>Bacteria</taxon>
        <taxon>Pseudomonadati</taxon>
        <taxon>Pseudomonadota</taxon>
        <taxon>Gammaproteobacteria</taxon>
        <taxon>Cellvibrionales</taxon>
        <taxon>Halieaceae</taxon>
        <taxon>Mangrovimicrobium</taxon>
    </lineage>
</organism>
<protein>
    <submittedName>
        <fullName evidence="8">HAMP domain-containing protein</fullName>
    </submittedName>
</protein>
<evidence type="ECO:0000256" key="2">
    <source>
        <dbReference type="ARBA" id="ARBA00022553"/>
    </source>
</evidence>
<evidence type="ECO:0000259" key="6">
    <source>
        <dbReference type="PROSITE" id="PS50801"/>
    </source>
</evidence>
<evidence type="ECO:0000313" key="8">
    <source>
        <dbReference type="EMBL" id="TGD72698.1"/>
    </source>
</evidence>
<keyword evidence="4" id="KW-0418">Kinase</keyword>
<dbReference type="GO" id="GO:0016301">
    <property type="term" value="F:kinase activity"/>
    <property type="evidence" value="ECO:0007669"/>
    <property type="project" value="UniProtKB-KW"/>
</dbReference>
<gene>
    <name evidence="8" type="ORF">E4634_14355</name>
</gene>
<keyword evidence="5" id="KW-0378">Hydrolase</keyword>
<dbReference type="GO" id="GO:0007165">
    <property type="term" value="P:signal transduction"/>
    <property type="evidence" value="ECO:0007669"/>
    <property type="project" value="InterPro"/>
</dbReference>
<evidence type="ECO:0000256" key="1">
    <source>
        <dbReference type="ARBA" id="ARBA00004370"/>
    </source>
</evidence>
<dbReference type="RefSeq" id="WP_135445064.1">
    <property type="nucleotide sequence ID" value="NZ_SRLE01000009.1"/>
</dbReference>
<dbReference type="Gene3D" id="3.30.565.10">
    <property type="entry name" value="Histidine kinase-like ATPase, C-terminal domain"/>
    <property type="match status" value="1"/>
</dbReference>
<dbReference type="Proteomes" id="UP000298050">
    <property type="component" value="Unassembled WGS sequence"/>
</dbReference>
<dbReference type="Pfam" id="PF07228">
    <property type="entry name" value="SpoIIE"/>
    <property type="match status" value="1"/>
</dbReference>
<comment type="caution">
    <text evidence="8">The sequence shown here is derived from an EMBL/GenBank/DDBJ whole genome shotgun (WGS) entry which is preliminary data.</text>
</comment>
<keyword evidence="3" id="KW-0808">Transferase</keyword>
<accession>A0A4Z0M001</accession>
<evidence type="ECO:0000259" key="7">
    <source>
        <dbReference type="PROSITE" id="PS50885"/>
    </source>
</evidence>
<evidence type="ECO:0000256" key="3">
    <source>
        <dbReference type="ARBA" id="ARBA00022679"/>
    </source>
</evidence>
<evidence type="ECO:0000313" key="9">
    <source>
        <dbReference type="Proteomes" id="UP000298050"/>
    </source>
</evidence>
<dbReference type="InterPro" id="IPR001932">
    <property type="entry name" value="PPM-type_phosphatase-like_dom"/>
</dbReference>
<dbReference type="SUPFAM" id="SSF52091">
    <property type="entry name" value="SpoIIaa-like"/>
    <property type="match status" value="1"/>
</dbReference>
<dbReference type="GO" id="GO:0016020">
    <property type="term" value="C:membrane"/>
    <property type="evidence" value="ECO:0007669"/>
    <property type="project" value="UniProtKB-SubCell"/>
</dbReference>
<dbReference type="PROSITE" id="PS50801">
    <property type="entry name" value="STAS"/>
    <property type="match status" value="1"/>
</dbReference>
<dbReference type="Gene3D" id="3.30.450.20">
    <property type="entry name" value="PAS domain"/>
    <property type="match status" value="1"/>
</dbReference>
<dbReference type="SMART" id="SM00304">
    <property type="entry name" value="HAMP"/>
    <property type="match status" value="1"/>
</dbReference>
<dbReference type="InterPro" id="IPR036890">
    <property type="entry name" value="HATPase_C_sf"/>
</dbReference>
<dbReference type="InterPro" id="IPR052016">
    <property type="entry name" value="Bact_Sigma-Reg"/>
</dbReference>
<dbReference type="InterPro" id="IPR003660">
    <property type="entry name" value="HAMP_dom"/>
</dbReference>
<dbReference type="EMBL" id="SRLE01000009">
    <property type="protein sequence ID" value="TGD72698.1"/>
    <property type="molecule type" value="Genomic_DNA"/>
</dbReference>